<sequence length="560" mass="60954">MNKQDLVNKYISLHEATTYCQYSQEYLSLRARTGKLKAVKLGRNWMTKKEWLDEYVATVEQYKEYIDECIERKENKINGAEAFKSFTKKIAPPENLPIGELGFFGKIQEVIFNFPSSEFFKNQLGFGFATALVSVLIVAGCVFGNSFLLKVFWQSNSVVKIVSAAGDVIALQFINSSAEGLIEVAGSAIQLAINIGGAGDKFIIYSAEGFVEVVGLANELAMIVNDAGDFVASGIIEVSKKSAFVFSNNINAIAENVGEAEITIIKEVAGISSKSILATARDAKEGVENINYAGDKLLDCFVARNIRDGINSYSAVFGVAGSIANDIGNSGDSLMAASVKDFNGAIDSASVLTYIVGGAGNEIIEGSFAGAKDLSFQASKISSFAIDNVLAGKTALVLQASAFTDYSRWIFETFRNKVFSFGDSIKSFTDDFIQSSGNMLLSLKEGIVETFDNLTFAISEKTRDVFAFLYEIPDILTNPPINQIVEVENLSSMASQNTEGIVVIPIENDEEKTKEKIKSFFSDEVVVAPRNKESGIIIPVFKSKEGGEYMYMMVPINDKN</sequence>
<evidence type="ECO:0008006" key="4">
    <source>
        <dbReference type="Google" id="ProtNLM"/>
    </source>
</evidence>
<gene>
    <name evidence="2" type="ORF">A2626_03250</name>
</gene>
<keyword evidence="1" id="KW-1133">Transmembrane helix</keyword>
<organism evidence="2 3">
    <name type="scientific">Candidatus Nealsonbacteria bacterium RIFCSPHIGHO2_01_FULL_38_55</name>
    <dbReference type="NCBI Taxonomy" id="1801664"/>
    <lineage>
        <taxon>Bacteria</taxon>
        <taxon>Candidatus Nealsoniibacteriota</taxon>
    </lineage>
</organism>
<dbReference type="AlphaFoldDB" id="A0A1G2E3H3"/>
<keyword evidence="1" id="KW-0472">Membrane</keyword>
<dbReference type="EMBL" id="MHLZ01000007">
    <property type="protein sequence ID" value="OGZ20242.1"/>
    <property type="molecule type" value="Genomic_DNA"/>
</dbReference>
<keyword evidence="1" id="KW-0812">Transmembrane</keyword>
<feature type="transmembrane region" description="Helical" evidence="1">
    <location>
        <begin position="126"/>
        <end position="153"/>
    </location>
</feature>
<protein>
    <recommendedName>
        <fullName evidence="4">Helix-turn-helix domain-containing protein</fullName>
    </recommendedName>
</protein>
<evidence type="ECO:0000313" key="3">
    <source>
        <dbReference type="Proteomes" id="UP000177360"/>
    </source>
</evidence>
<name>A0A1G2E3H3_9BACT</name>
<proteinExistence type="predicted"/>
<comment type="caution">
    <text evidence="2">The sequence shown here is derived from an EMBL/GenBank/DDBJ whole genome shotgun (WGS) entry which is preliminary data.</text>
</comment>
<dbReference type="Proteomes" id="UP000177360">
    <property type="component" value="Unassembled WGS sequence"/>
</dbReference>
<accession>A0A1G2E3H3</accession>
<reference evidence="2 3" key="1">
    <citation type="journal article" date="2016" name="Nat. Commun.">
        <title>Thousands of microbial genomes shed light on interconnected biogeochemical processes in an aquifer system.</title>
        <authorList>
            <person name="Anantharaman K."/>
            <person name="Brown C.T."/>
            <person name="Hug L.A."/>
            <person name="Sharon I."/>
            <person name="Castelle C.J."/>
            <person name="Probst A.J."/>
            <person name="Thomas B.C."/>
            <person name="Singh A."/>
            <person name="Wilkins M.J."/>
            <person name="Karaoz U."/>
            <person name="Brodie E.L."/>
            <person name="Williams K.H."/>
            <person name="Hubbard S.S."/>
            <person name="Banfield J.F."/>
        </authorList>
    </citation>
    <scope>NUCLEOTIDE SEQUENCE [LARGE SCALE GENOMIC DNA]</scope>
</reference>
<evidence type="ECO:0000256" key="1">
    <source>
        <dbReference type="SAM" id="Phobius"/>
    </source>
</evidence>
<evidence type="ECO:0000313" key="2">
    <source>
        <dbReference type="EMBL" id="OGZ20242.1"/>
    </source>
</evidence>